<evidence type="ECO:0000313" key="2">
    <source>
        <dbReference type="EMBL" id="ORC18903.1"/>
    </source>
</evidence>
<evidence type="ECO:0000256" key="1">
    <source>
        <dbReference type="SAM" id="Phobius"/>
    </source>
</evidence>
<feature type="transmembrane region" description="Helical" evidence="1">
    <location>
        <begin position="46"/>
        <end position="68"/>
    </location>
</feature>
<keyword evidence="1" id="KW-0812">Transmembrane</keyword>
<dbReference type="Proteomes" id="UP000192359">
    <property type="component" value="Unassembled WGS sequence"/>
</dbReference>
<dbReference type="Pfam" id="PF05656">
    <property type="entry name" value="DUF805"/>
    <property type="match status" value="1"/>
</dbReference>
<keyword evidence="3" id="KW-1185">Reference proteome</keyword>
<evidence type="ECO:0000313" key="3">
    <source>
        <dbReference type="Proteomes" id="UP000192359"/>
    </source>
</evidence>
<gene>
    <name evidence="2" type="ORF">A7979_02590</name>
</gene>
<name>A0A1Y1RPR4_9MICC</name>
<organism evidence="2 3">
    <name type="scientific">Rothia nasimurium</name>
    <dbReference type="NCBI Taxonomy" id="85336"/>
    <lineage>
        <taxon>Bacteria</taxon>
        <taxon>Bacillati</taxon>
        <taxon>Actinomycetota</taxon>
        <taxon>Actinomycetes</taxon>
        <taxon>Micrococcales</taxon>
        <taxon>Micrococcaceae</taxon>
        <taxon>Rothia</taxon>
    </lineage>
</organism>
<dbReference type="EMBL" id="LXWF01000022">
    <property type="protein sequence ID" value="ORC18903.1"/>
    <property type="molecule type" value="Genomic_DNA"/>
</dbReference>
<evidence type="ECO:0008006" key="4">
    <source>
        <dbReference type="Google" id="ProtNLM"/>
    </source>
</evidence>
<dbReference type="AlphaFoldDB" id="A0A1Y1RPR4"/>
<feature type="transmembrane region" description="Helical" evidence="1">
    <location>
        <begin position="141"/>
        <end position="161"/>
    </location>
</feature>
<dbReference type="OrthoDB" id="9812349at2"/>
<keyword evidence="1" id="KW-1133">Transmembrane helix</keyword>
<dbReference type="InterPro" id="IPR008523">
    <property type="entry name" value="DUF805"/>
</dbReference>
<dbReference type="PANTHER" id="PTHR34980:SF2">
    <property type="entry name" value="INNER MEMBRANE PROTEIN YHAH-RELATED"/>
    <property type="match status" value="1"/>
</dbReference>
<reference evidence="2 3" key="1">
    <citation type="submission" date="2016-05" db="EMBL/GenBank/DDBJ databases">
        <title>Draft genome sequence of a porcine commensal Rothia nasimurium.</title>
        <authorList>
            <person name="Gaiser R.A."/>
            <person name="Van Baarlen P."/>
            <person name="Wells J.M."/>
        </authorList>
    </citation>
    <scope>NUCLEOTIDE SEQUENCE [LARGE SCALE GENOMIC DNA]</scope>
    <source>
        <strain evidence="2 3">PT-32</strain>
    </source>
</reference>
<dbReference type="RefSeq" id="WP_083091769.1">
    <property type="nucleotide sequence ID" value="NZ_LXWF01000022.1"/>
</dbReference>
<dbReference type="GO" id="GO:0005886">
    <property type="term" value="C:plasma membrane"/>
    <property type="evidence" value="ECO:0007669"/>
    <property type="project" value="TreeGrafter"/>
</dbReference>
<proteinExistence type="predicted"/>
<sequence>MENTDYHQPASTGSQPRPAVGFSQALKNNFKYLFHFSGRASRSEFWWVYGTFYLVTLVMAIILSFAVASRVSEVARFNEASTQYVTGEITRAEYEALAESSTEPAYGVIVLLILLGLWGLITLVCTIAVSWRRLQDAGFHGAFYLLTLVALGIVPFVMYFFPSSPKGYQYDKPADIGRP</sequence>
<keyword evidence="1" id="KW-0472">Membrane</keyword>
<protein>
    <recommendedName>
        <fullName evidence="4">DUF805 domain-containing protein</fullName>
    </recommendedName>
</protein>
<dbReference type="PANTHER" id="PTHR34980">
    <property type="entry name" value="INNER MEMBRANE PROTEIN-RELATED-RELATED"/>
    <property type="match status" value="1"/>
</dbReference>
<accession>A0A1Y1RPR4</accession>
<comment type="caution">
    <text evidence="2">The sequence shown here is derived from an EMBL/GenBank/DDBJ whole genome shotgun (WGS) entry which is preliminary data.</text>
</comment>
<feature type="transmembrane region" description="Helical" evidence="1">
    <location>
        <begin position="105"/>
        <end position="129"/>
    </location>
</feature>